<accession>A0A286UE46</accession>
<evidence type="ECO:0000313" key="2">
    <source>
        <dbReference type="EMBL" id="PAV17863.1"/>
    </source>
</evidence>
<feature type="domain" description="DUF7770" evidence="1">
    <location>
        <begin position="4"/>
        <end position="126"/>
    </location>
</feature>
<evidence type="ECO:0000313" key="3">
    <source>
        <dbReference type="Proteomes" id="UP000217199"/>
    </source>
</evidence>
<comment type="caution">
    <text evidence="2">The sequence shown here is derived from an EMBL/GenBank/DDBJ whole genome shotgun (WGS) entry which is preliminary data.</text>
</comment>
<dbReference type="InParanoid" id="A0A286UE46"/>
<evidence type="ECO:0000259" key="1">
    <source>
        <dbReference type="Pfam" id="PF24968"/>
    </source>
</evidence>
<name>A0A286UE46_9AGAM</name>
<dbReference type="EMBL" id="NBII01000006">
    <property type="protein sequence ID" value="PAV17863.1"/>
    <property type="molecule type" value="Genomic_DNA"/>
</dbReference>
<dbReference type="OrthoDB" id="3527137at2759"/>
<sequence>MALHWLITLECKTRTDSTPIFIRIDHSINDDDWAEYEKARNLTPVQMFYAPVKYAHSRTAPDIGRYTIDVINKRVTAEKLAFLFKRKRRHCYLRTSWGTGCLLWVQTLVQDVVNEGYISTASRDCRKFLSLKGIEKESGPDYYVAPGNGTFF</sequence>
<proteinExistence type="predicted"/>
<organism evidence="2 3">
    <name type="scientific">Pyrrhoderma noxium</name>
    <dbReference type="NCBI Taxonomy" id="2282107"/>
    <lineage>
        <taxon>Eukaryota</taxon>
        <taxon>Fungi</taxon>
        <taxon>Dikarya</taxon>
        <taxon>Basidiomycota</taxon>
        <taxon>Agaricomycotina</taxon>
        <taxon>Agaricomycetes</taxon>
        <taxon>Hymenochaetales</taxon>
        <taxon>Hymenochaetaceae</taxon>
        <taxon>Pyrrhoderma</taxon>
    </lineage>
</organism>
<gene>
    <name evidence="2" type="ORF">PNOK_0634900</name>
</gene>
<dbReference type="Pfam" id="PF24968">
    <property type="entry name" value="DUF7770"/>
    <property type="match status" value="1"/>
</dbReference>
<keyword evidence="3" id="KW-1185">Reference proteome</keyword>
<dbReference type="InterPro" id="IPR056672">
    <property type="entry name" value="DUF7770"/>
</dbReference>
<reference evidence="2 3" key="1">
    <citation type="journal article" date="2017" name="Mol. Ecol.">
        <title>Comparative and population genomic landscape of Phellinus noxius: A hypervariable fungus causing root rot in trees.</title>
        <authorList>
            <person name="Chung C.L."/>
            <person name="Lee T.J."/>
            <person name="Akiba M."/>
            <person name="Lee H.H."/>
            <person name="Kuo T.H."/>
            <person name="Liu D."/>
            <person name="Ke H.M."/>
            <person name="Yokoi T."/>
            <person name="Roa M.B."/>
            <person name="Lu M.J."/>
            <person name="Chang Y.Y."/>
            <person name="Ann P.J."/>
            <person name="Tsai J.N."/>
            <person name="Chen C.Y."/>
            <person name="Tzean S.S."/>
            <person name="Ota Y."/>
            <person name="Hattori T."/>
            <person name="Sahashi N."/>
            <person name="Liou R.F."/>
            <person name="Kikuchi T."/>
            <person name="Tsai I.J."/>
        </authorList>
    </citation>
    <scope>NUCLEOTIDE SEQUENCE [LARGE SCALE GENOMIC DNA]</scope>
    <source>
        <strain evidence="2 3">FFPRI411160</strain>
    </source>
</reference>
<protein>
    <recommendedName>
        <fullName evidence="1">DUF7770 domain-containing protein</fullName>
    </recommendedName>
</protein>
<dbReference type="Proteomes" id="UP000217199">
    <property type="component" value="Unassembled WGS sequence"/>
</dbReference>
<dbReference type="AlphaFoldDB" id="A0A286UE46"/>